<dbReference type="AlphaFoldDB" id="H6RMY6"/>
<accession>H6RMY6</accession>
<dbReference type="KEGG" id="bsd:BLASA_0362"/>
<dbReference type="RefSeq" id="WP_014374256.1">
    <property type="nucleotide sequence ID" value="NC_016943.1"/>
</dbReference>
<dbReference type="HOGENOM" id="CLU_3096194_0_0_11"/>
<protein>
    <submittedName>
        <fullName evidence="1">Uncharacterized protein</fullName>
    </submittedName>
</protein>
<gene>
    <name evidence="1" type="ordered locus">BLASA_0362</name>
</gene>
<reference evidence="1 2" key="1">
    <citation type="journal article" date="2012" name="J. Bacteriol.">
        <title>Genome Sequence of Blastococcus saxobsidens DD2, a Stone-Inhabiting Bacterium.</title>
        <authorList>
            <person name="Chouaia B."/>
            <person name="Crotti E."/>
            <person name="Brusetti L."/>
            <person name="Daffonchio D."/>
            <person name="Essoussi I."/>
            <person name="Nouioui I."/>
            <person name="Sbissi I."/>
            <person name="Ghodhbane-Gtari F."/>
            <person name="Gtari M."/>
            <person name="Vacherie B."/>
            <person name="Barbe V."/>
            <person name="Medigue C."/>
            <person name="Gury J."/>
            <person name="Pujic P."/>
            <person name="Normand P."/>
        </authorList>
    </citation>
    <scope>NUCLEOTIDE SEQUENCE [LARGE SCALE GENOMIC DNA]</scope>
    <source>
        <strain evidence="1 2">DD2</strain>
    </source>
</reference>
<dbReference type="Proteomes" id="UP000007517">
    <property type="component" value="Chromosome"/>
</dbReference>
<proteinExistence type="predicted"/>
<dbReference type="STRING" id="1146883.BLASA_0362"/>
<name>H6RMY6_BLASD</name>
<evidence type="ECO:0000313" key="2">
    <source>
        <dbReference type="Proteomes" id="UP000007517"/>
    </source>
</evidence>
<evidence type="ECO:0000313" key="1">
    <source>
        <dbReference type="EMBL" id="CCG01339.1"/>
    </source>
</evidence>
<reference evidence="2" key="2">
    <citation type="submission" date="2012-02" db="EMBL/GenBank/DDBJ databases">
        <title>Complete genome sequence of Blastococcus saxobsidens strain DD2.</title>
        <authorList>
            <person name="Genoscope."/>
        </authorList>
    </citation>
    <scope>NUCLEOTIDE SEQUENCE [LARGE SCALE GENOMIC DNA]</scope>
    <source>
        <strain evidence="2">DD2</strain>
    </source>
</reference>
<dbReference type="EMBL" id="FO117623">
    <property type="protein sequence ID" value="CCG01339.1"/>
    <property type="molecule type" value="Genomic_DNA"/>
</dbReference>
<sequence length="51" mass="5314">MTNEDYTPPTIAEIGSLHELTLQAKDFTGVDGIVLQPDPNAPGVPLGPVSP</sequence>
<keyword evidence="2" id="KW-1185">Reference proteome</keyword>
<organism evidence="1 2">
    <name type="scientific">Blastococcus saxobsidens (strain DD2)</name>
    <dbReference type="NCBI Taxonomy" id="1146883"/>
    <lineage>
        <taxon>Bacteria</taxon>
        <taxon>Bacillati</taxon>
        <taxon>Actinomycetota</taxon>
        <taxon>Actinomycetes</taxon>
        <taxon>Geodermatophilales</taxon>
        <taxon>Geodermatophilaceae</taxon>
        <taxon>Blastococcus</taxon>
    </lineage>
</organism>